<dbReference type="FunCoup" id="A7TT57">
    <property type="interactions" value="33"/>
</dbReference>
<dbReference type="OMA" id="FFWLGQL"/>
<dbReference type="STRING" id="436907.A7TT57"/>
<dbReference type="GO" id="GO:0016020">
    <property type="term" value="C:membrane"/>
    <property type="evidence" value="ECO:0007669"/>
    <property type="project" value="UniProtKB-SubCell"/>
</dbReference>
<evidence type="ECO:0000256" key="4">
    <source>
        <dbReference type="ARBA" id="ARBA00022679"/>
    </source>
</evidence>
<dbReference type="Gene3D" id="3.90.550.10">
    <property type="entry name" value="Spore Coat Polysaccharide Biosynthesis Protein SpsA, Chain A"/>
    <property type="match status" value="1"/>
</dbReference>
<evidence type="ECO:0000256" key="9">
    <source>
        <dbReference type="ARBA" id="ARBA00023180"/>
    </source>
</evidence>
<dbReference type="GO" id="GO:0005794">
    <property type="term" value="C:Golgi apparatus"/>
    <property type="evidence" value="ECO:0007669"/>
    <property type="project" value="EnsemblFungi"/>
</dbReference>
<accession>A7TT57</accession>
<dbReference type="GeneID" id="5542563"/>
<evidence type="ECO:0000256" key="8">
    <source>
        <dbReference type="ARBA" id="ARBA00023136"/>
    </source>
</evidence>
<dbReference type="HOGENOM" id="CLU_015387_1_0_1"/>
<evidence type="ECO:0000313" key="11">
    <source>
        <dbReference type="EMBL" id="EDO14552.1"/>
    </source>
</evidence>
<organism evidence="12">
    <name type="scientific">Vanderwaltozyma polyspora (strain ATCC 22028 / DSM 70294 / BCRC 21397 / CBS 2163 / NBRC 10782 / NRRL Y-8283 / UCD 57-17)</name>
    <name type="common">Kluyveromyces polysporus</name>
    <dbReference type="NCBI Taxonomy" id="436907"/>
    <lineage>
        <taxon>Eukaryota</taxon>
        <taxon>Fungi</taxon>
        <taxon>Dikarya</taxon>
        <taxon>Ascomycota</taxon>
        <taxon>Saccharomycotina</taxon>
        <taxon>Saccharomycetes</taxon>
        <taxon>Saccharomycetales</taxon>
        <taxon>Saccharomycetaceae</taxon>
        <taxon>Vanderwaltozyma</taxon>
    </lineage>
</organism>
<comment type="subcellular location">
    <subcellularLocation>
        <location evidence="1">Membrane</location>
        <topology evidence="1">Single-pass type II membrane protein</topology>
    </subcellularLocation>
</comment>
<keyword evidence="3" id="KW-0328">Glycosyltransferase</keyword>
<keyword evidence="8 10" id="KW-0472">Membrane</keyword>
<evidence type="ECO:0000256" key="2">
    <source>
        <dbReference type="ARBA" id="ARBA00009105"/>
    </source>
</evidence>
<evidence type="ECO:0000313" key="12">
    <source>
        <dbReference type="Proteomes" id="UP000000267"/>
    </source>
</evidence>
<dbReference type="AlphaFoldDB" id="A7TT57"/>
<keyword evidence="4" id="KW-0808">Transferase</keyword>
<feature type="transmembrane region" description="Helical" evidence="10">
    <location>
        <begin position="12"/>
        <end position="35"/>
    </location>
</feature>
<evidence type="ECO:0000256" key="5">
    <source>
        <dbReference type="ARBA" id="ARBA00022692"/>
    </source>
</evidence>
<keyword evidence="6" id="KW-0735">Signal-anchor</keyword>
<dbReference type="RefSeq" id="XP_001642410.1">
    <property type="nucleotide sequence ID" value="XM_001642360.1"/>
</dbReference>
<evidence type="ECO:0000256" key="7">
    <source>
        <dbReference type="ARBA" id="ARBA00022989"/>
    </source>
</evidence>
<keyword evidence="9" id="KW-0325">Glycoprotein</keyword>
<dbReference type="eggNOG" id="ENOG502RZ48">
    <property type="taxonomic scope" value="Eukaryota"/>
</dbReference>
<reference evidence="11 12" key="1">
    <citation type="journal article" date="2007" name="Proc. Natl. Acad. Sci. U.S.A.">
        <title>Independent sorting-out of thousands of duplicated gene pairs in two yeast species descended from a whole-genome duplication.</title>
        <authorList>
            <person name="Scannell D.R."/>
            <person name="Frank A.C."/>
            <person name="Conant G.C."/>
            <person name="Byrne K.P."/>
            <person name="Woolfit M."/>
            <person name="Wolfe K.H."/>
        </authorList>
    </citation>
    <scope>NUCLEOTIDE SEQUENCE [LARGE SCALE GENOMIC DNA]</scope>
    <source>
        <strain evidence="12">ATCC 22028 / DSM 70294 / BCRC 21397 / CBS 2163 / NBRC 10782 / NRRL Y-8283 / UCD 57-17</strain>
    </source>
</reference>
<sequence>MAHLLTSRFRTILLKRLGLIILLVVFLKLIHFPFLESNGGEVVERANVAFREAYSLSTFHVINKLQKNSQEPHSKNILFPKLANKFPEDMTNVIENWEAEETSKEQKCRTMIELMYLITPTWTNDEITKFHNIDELDNLIISLMGERLRIYDYCFMSGNLDIKNVLDAKRLSLDTPIDISDFQHRMFPFLKEIRAETEYFWPTITNLRTNTTVPIPNFEQPQMDFNLNFWKNWSKAASGKGIVITMGERDKPMLFKLLRVLEFQDNKYPIQIVTSGNELSREFINEIHDELQRIKQDVYLVDCGSLLDPHYSKDLIINFLNKWLAVIFNTFEEVIFLDVDVIPFVDMDYFFDNEEYKSSNLLLYKDRVMLHESTYPHCIDMFHEVEPSREESAVLGTKILFDSRTKEFDHNSQVAMTFRNFFRKLQLHHVDSGLIVVNKMEKLNGLLFSFMLHLDAKVRRCVYGDKELFWIGQLFAGQTYSIDKIDSGLIGPVIEGVDEKTNMKKFQICATQMSHSDANGDLVWTNGGLKTCKINDAAKSDFLNTPDYFTDRYETEEVLRRIYESPLMIEGLIIPDVKVESWLQIRECANYFYCASALFSETDTSNNVGQFKKFDEQEKAKFNKISELWNS</sequence>
<comment type="similarity">
    <text evidence="2">Belongs to the MNN1/MNT family.</text>
</comment>
<dbReference type="SUPFAM" id="SSF53448">
    <property type="entry name" value="Nucleotide-diphospho-sugar transferases"/>
    <property type="match status" value="1"/>
</dbReference>
<evidence type="ECO:0000256" key="1">
    <source>
        <dbReference type="ARBA" id="ARBA00004606"/>
    </source>
</evidence>
<dbReference type="GO" id="GO:0000033">
    <property type="term" value="F:alpha-1,3-mannosyltransferase activity"/>
    <property type="evidence" value="ECO:0007669"/>
    <property type="project" value="EnsemblFungi"/>
</dbReference>
<proteinExistence type="inferred from homology"/>
<name>A7TT57_VANPO</name>
<protein>
    <recommendedName>
        <fullName evidence="13">Alpha-1,3-mannosyltransferase MNT3</fullName>
    </recommendedName>
</protein>
<dbReference type="EMBL" id="DS480544">
    <property type="protein sequence ID" value="EDO14552.1"/>
    <property type="molecule type" value="Genomic_DNA"/>
</dbReference>
<evidence type="ECO:0000256" key="6">
    <source>
        <dbReference type="ARBA" id="ARBA00022968"/>
    </source>
</evidence>
<dbReference type="PANTHER" id="PTHR31392:SF1">
    <property type="entry name" value="ALPHA-1,3-MANNOSYLTRANSFERASE MNN1-RELATED"/>
    <property type="match status" value="1"/>
</dbReference>
<gene>
    <name evidence="11" type="ORF">Kpol_298p4</name>
</gene>
<keyword evidence="7 10" id="KW-1133">Transmembrane helix</keyword>
<dbReference type="OrthoDB" id="430354at2759"/>
<dbReference type="KEGG" id="vpo:Kpol_298p4"/>
<dbReference type="InterPro" id="IPR022751">
    <property type="entry name" value="Alpha_mannosyltransferase"/>
</dbReference>
<dbReference type="InterPro" id="IPR029044">
    <property type="entry name" value="Nucleotide-diphossugar_trans"/>
</dbReference>
<keyword evidence="12" id="KW-1185">Reference proteome</keyword>
<dbReference type="Proteomes" id="UP000000267">
    <property type="component" value="Unassembled WGS sequence"/>
</dbReference>
<dbReference type="GO" id="GO:0006493">
    <property type="term" value="P:protein O-linked glycosylation"/>
    <property type="evidence" value="ECO:0007669"/>
    <property type="project" value="EnsemblFungi"/>
</dbReference>
<evidence type="ECO:0000256" key="3">
    <source>
        <dbReference type="ARBA" id="ARBA00022676"/>
    </source>
</evidence>
<dbReference type="PANTHER" id="PTHR31392">
    <property type="entry name" value="ALPHA-1,3-MANNOSYLTRANSFERASE MNN1-RELATED"/>
    <property type="match status" value="1"/>
</dbReference>
<evidence type="ECO:0008006" key="13">
    <source>
        <dbReference type="Google" id="ProtNLM"/>
    </source>
</evidence>
<dbReference type="Pfam" id="PF11051">
    <property type="entry name" value="Mannosyl_trans3"/>
    <property type="match status" value="1"/>
</dbReference>
<dbReference type="InParanoid" id="A7TT57"/>
<keyword evidence="5 10" id="KW-0812">Transmembrane</keyword>
<evidence type="ECO:0000256" key="10">
    <source>
        <dbReference type="SAM" id="Phobius"/>
    </source>
</evidence>